<dbReference type="OrthoDB" id="298012at2759"/>
<evidence type="ECO:0000256" key="3">
    <source>
        <dbReference type="ARBA" id="ARBA00023027"/>
    </source>
</evidence>
<keyword evidence="2" id="KW-0560">Oxidoreductase</keyword>
<reference evidence="6 7" key="1">
    <citation type="submission" date="2016-09" db="EMBL/GenBank/DDBJ databases">
        <title>The draft genome of Dichanthelium oligosanthes: A C3 panicoid grass species.</title>
        <authorList>
            <person name="Studer A.J."/>
            <person name="Schnable J.C."/>
            <person name="Brutnell T.P."/>
        </authorList>
    </citation>
    <scope>NUCLEOTIDE SEQUENCE [LARGE SCALE GENOMIC DNA]</scope>
    <source>
        <strain evidence="7">cv. Kellogg 1175</strain>
        <tissue evidence="6">Leaf</tissue>
    </source>
</reference>
<dbReference type="Gene3D" id="3.40.50.720">
    <property type="entry name" value="NAD(P)-binding Rossmann-like Domain"/>
    <property type="match status" value="3"/>
</dbReference>
<protein>
    <submittedName>
        <fullName evidence="6">Glyoxylate/hydroxypyruvate reductase HPR3</fullName>
    </submittedName>
</protein>
<dbReference type="InterPro" id="IPR006140">
    <property type="entry name" value="D-isomer_DH_NAD-bd"/>
</dbReference>
<keyword evidence="1" id="KW-0521">NADP</keyword>
<dbReference type="InterPro" id="IPR036291">
    <property type="entry name" value="NAD(P)-bd_dom_sf"/>
</dbReference>
<gene>
    <name evidence="6" type="ORF">BAE44_0019543</name>
</gene>
<dbReference type="GO" id="GO:0016618">
    <property type="term" value="F:hydroxypyruvate reductase [NAD(P)H] activity"/>
    <property type="evidence" value="ECO:0007669"/>
    <property type="project" value="TreeGrafter"/>
</dbReference>
<dbReference type="FunFam" id="3.40.50.720:FF:000213">
    <property type="entry name" value="Putative 2-hydroxyacid dehydrogenase"/>
    <property type="match status" value="1"/>
</dbReference>
<evidence type="ECO:0000256" key="1">
    <source>
        <dbReference type="ARBA" id="ARBA00022857"/>
    </source>
</evidence>
<dbReference type="EMBL" id="LWDX02053570">
    <property type="protein sequence ID" value="OEL19440.1"/>
    <property type="molecule type" value="Genomic_DNA"/>
</dbReference>
<evidence type="ECO:0000256" key="2">
    <source>
        <dbReference type="ARBA" id="ARBA00023002"/>
    </source>
</evidence>
<evidence type="ECO:0000259" key="5">
    <source>
        <dbReference type="Pfam" id="PF02826"/>
    </source>
</evidence>
<feature type="domain" description="D-isomer specific 2-hydroxyacid dehydrogenase catalytic" evidence="4">
    <location>
        <begin position="81"/>
        <end position="173"/>
    </location>
</feature>
<dbReference type="InterPro" id="IPR050223">
    <property type="entry name" value="D-isomer_2-hydroxyacid_DH"/>
</dbReference>
<sequence>MVGDVDGEDFARARDGDAAARALGEVDILCSSHRSKRNGRMPLPTAGADGKPLVLLTQPLFPDFAAALEGRYRLVLAADADAATAGEVRVLLVPGLKVVTAELIGRLPALELVVATSVGVDHVDLDACRRRGIAVTNAGAAFSVDSADYAVGLLVAVLRRVAAAEAYLRRGRWATDGKYPLATKVSLTCQIFHTTSLQNSGLLHQKEMALAPPTQEAAASGYHQDGACKPLVLLADPLIPEFEPELSARYRLLPVVRADAATVAWARALLTVDLPAVTADLIDALPALELVVASSAGLDHIDLAACRRRGIRVTNAGGAYSADAADYAVGLVVAALRGVPAADAYVRRGGWVANGEYPLANKVSGKRVGIVGLGRIGSLVARRLAAFGCPVAYHSRSPKPSSPYKFFPTVRALAADSDVLVLSCALTEETRHMVNREVMEALGKDGVLVNVGRGGLVDEPELVRCLREGVIGGAGLDVYDKEPDVPTELFAMENVVLSDHRAVITPESIGGALDIVSGNLEAFFAGKALLSPVTL</sequence>
<dbReference type="InterPro" id="IPR006139">
    <property type="entry name" value="D-isomer_2_OHA_DH_cat_dom"/>
</dbReference>
<dbReference type="Pfam" id="PF02826">
    <property type="entry name" value="2-Hacid_dh_C"/>
    <property type="match status" value="1"/>
</dbReference>
<dbReference type="PANTHER" id="PTHR10996:SF268">
    <property type="entry name" value="GLYOXYLATE_HYDROXYPYRUVATE REDUCTASE HPR3"/>
    <property type="match status" value="1"/>
</dbReference>
<dbReference type="GO" id="GO:0051287">
    <property type="term" value="F:NAD binding"/>
    <property type="evidence" value="ECO:0007669"/>
    <property type="project" value="InterPro"/>
</dbReference>
<dbReference type="SUPFAM" id="SSF51735">
    <property type="entry name" value="NAD(P)-binding Rossmann-fold domains"/>
    <property type="match status" value="1"/>
</dbReference>
<dbReference type="Pfam" id="PF00389">
    <property type="entry name" value="2-Hacid_dh"/>
    <property type="match status" value="2"/>
</dbReference>
<accession>A0A1E5V2R0</accession>
<keyword evidence="3" id="KW-0520">NAD</keyword>
<name>A0A1E5V2R0_9POAL</name>
<dbReference type="SUPFAM" id="SSF52283">
    <property type="entry name" value="Formate/glycerate dehydrogenase catalytic domain-like"/>
    <property type="match status" value="2"/>
</dbReference>
<dbReference type="STRING" id="888268.A0A1E5V2R0"/>
<keyword evidence="6" id="KW-0670">Pyruvate</keyword>
<dbReference type="Proteomes" id="UP000095767">
    <property type="component" value="Unassembled WGS sequence"/>
</dbReference>
<evidence type="ECO:0000313" key="7">
    <source>
        <dbReference type="Proteomes" id="UP000095767"/>
    </source>
</evidence>
<evidence type="ECO:0000313" key="6">
    <source>
        <dbReference type="EMBL" id="OEL19440.1"/>
    </source>
</evidence>
<dbReference type="AlphaFoldDB" id="A0A1E5V2R0"/>
<dbReference type="GO" id="GO:0005829">
    <property type="term" value="C:cytosol"/>
    <property type="evidence" value="ECO:0007669"/>
    <property type="project" value="TreeGrafter"/>
</dbReference>
<proteinExistence type="predicted"/>
<keyword evidence="7" id="KW-1185">Reference proteome</keyword>
<dbReference type="GO" id="GO:0030267">
    <property type="term" value="F:glyoxylate reductase (NADPH) activity"/>
    <property type="evidence" value="ECO:0007669"/>
    <property type="project" value="TreeGrafter"/>
</dbReference>
<dbReference type="PANTHER" id="PTHR10996">
    <property type="entry name" value="2-HYDROXYACID DEHYDROGENASE-RELATED"/>
    <property type="match status" value="1"/>
</dbReference>
<feature type="domain" description="D-isomer specific 2-hydroxyacid dehydrogenase NAD-binding" evidence="5">
    <location>
        <begin position="329"/>
        <end position="502"/>
    </location>
</feature>
<dbReference type="CDD" id="cd12156">
    <property type="entry name" value="HPPR"/>
    <property type="match status" value="1"/>
</dbReference>
<comment type="caution">
    <text evidence="6">The sequence shown here is derived from an EMBL/GenBank/DDBJ whole genome shotgun (WGS) entry which is preliminary data.</text>
</comment>
<evidence type="ECO:0000259" key="4">
    <source>
        <dbReference type="Pfam" id="PF00389"/>
    </source>
</evidence>
<organism evidence="6 7">
    <name type="scientific">Dichanthelium oligosanthes</name>
    <dbReference type="NCBI Taxonomy" id="888268"/>
    <lineage>
        <taxon>Eukaryota</taxon>
        <taxon>Viridiplantae</taxon>
        <taxon>Streptophyta</taxon>
        <taxon>Embryophyta</taxon>
        <taxon>Tracheophyta</taxon>
        <taxon>Spermatophyta</taxon>
        <taxon>Magnoliopsida</taxon>
        <taxon>Liliopsida</taxon>
        <taxon>Poales</taxon>
        <taxon>Poaceae</taxon>
        <taxon>PACMAD clade</taxon>
        <taxon>Panicoideae</taxon>
        <taxon>Panicodae</taxon>
        <taxon>Paniceae</taxon>
        <taxon>Dichantheliinae</taxon>
        <taxon>Dichanthelium</taxon>
    </lineage>
</organism>
<feature type="domain" description="D-isomer specific 2-hydroxyacid dehydrogenase catalytic" evidence="4">
    <location>
        <begin position="262"/>
        <end position="533"/>
    </location>
</feature>